<accession>A0A942YXP1</accession>
<dbReference type="Pfam" id="PF05163">
    <property type="entry name" value="DinB"/>
    <property type="match status" value="1"/>
</dbReference>
<proteinExistence type="inferred from homology"/>
<evidence type="ECO:0000313" key="4">
    <source>
        <dbReference type="EMBL" id="MBS4214066.1"/>
    </source>
</evidence>
<comment type="similarity">
    <text evidence="1">Belongs to the DinB family.</text>
</comment>
<reference evidence="4" key="1">
    <citation type="submission" date="2021-05" db="EMBL/GenBank/DDBJ databases">
        <title>Novel Bacillus species.</title>
        <authorList>
            <person name="Liu G."/>
        </authorList>
    </citation>
    <scope>NUCLEOTIDE SEQUENCE</scope>
    <source>
        <strain evidence="4">FJAT-49825</strain>
    </source>
</reference>
<dbReference type="InterPro" id="IPR034660">
    <property type="entry name" value="DinB/YfiT-like"/>
</dbReference>
<feature type="binding site" evidence="3">
    <location>
        <position position="126"/>
    </location>
    <ligand>
        <name>a divalent metal cation</name>
        <dbReference type="ChEBI" id="CHEBI:60240"/>
    </ligand>
</feature>
<dbReference type="SUPFAM" id="SSF109854">
    <property type="entry name" value="DinB/YfiT-like putative metalloenzymes"/>
    <property type="match status" value="1"/>
</dbReference>
<evidence type="ECO:0000256" key="1">
    <source>
        <dbReference type="ARBA" id="ARBA00008635"/>
    </source>
</evidence>
<evidence type="ECO:0000256" key="2">
    <source>
        <dbReference type="ARBA" id="ARBA00022723"/>
    </source>
</evidence>
<dbReference type="Proteomes" id="UP000679749">
    <property type="component" value="Unassembled WGS sequence"/>
</dbReference>
<dbReference type="RefSeq" id="WP_213118566.1">
    <property type="nucleotide sequence ID" value="NZ_JAGYPF010000003.1"/>
</dbReference>
<name>A0A942YXP1_9BACI</name>
<keyword evidence="2 3" id="KW-0479">Metal-binding</keyword>
<evidence type="ECO:0000313" key="5">
    <source>
        <dbReference type="Proteomes" id="UP000679749"/>
    </source>
</evidence>
<keyword evidence="5" id="KW-1185">Reference proteome</keyword>
<feature type="binding site" evidence="3">
    <location>
        <position position="47"/>
    </location>
    <ligand>
        <name>a divalent metal cation</name>
        <dbReference type="ChEBI" id="CHEBI:60240"/>
    </ligand>
</feature>
<gene>
    <name evidence="4" type="ORF">KHA99_16540</name>
</gene>
<dbReference type="AlphaFoldDB" id="A0A942YXP1"/>
<comment type="caution">
    <text evidence="4">The sequence shown here is derived from an EMBL/GenBank/DDBJ whole genome shotgun (WGS) entry which is preliminary data.</text>
</comment>
<dbReference type="GO" id="GO:0046872">
    <property type="term" value="F:metal ion binding"/>
    <property type="evidence" value="ECO:0007669"/>
    <property type="project" value="UniProtKB-KW"/>
</dbReference>
<organism evidence="4 5">
    <name type="scientific">Neobacillus rhizophilus</name>
    <dbReference type="NCBI Taxonomy" id="2833579"/>
    <lineage>
        <taxon>Bacteria</taxon>
        <taxon>Bacillati</taxon>
        <taxon>Bacillota</taxon>
        <taxon>Bacilli</taxon>
        <taxon>Bacillales</taxon>
        <taxon>Bacillaceae</taxon>
        <taxon>Neobacillus</taxon>
    </lineage>
</organism>
<protein>
    <submittedName>
        <fullName evidence="4">DinB family protein</fullName>
    </submittedName>
</protein>
<dbReference type="Gene3D" id="1.20.120.450">
    <property type="entry name" value="dinb family like domain"/>
    <property type="match status" value="1"/>
</dbReference>
<sequence>MFQIVDFLKLWEFEAAATQKLLNQLTDESLPQEVTSQNWTLGRIAWHTVTAIGIISSRIGLSFDAPTNDYPVPSSSEFISNSYQQASDALVQAVKNQLADKNLREELDIYGQKITKGELLFFLIQHQIHHRGQMTILMRQAGLSVPGLYGPSKEEWAEMGMEAPEM</sequence>
<dbReference type="EMBL" id="JAGYPF010000003">
    <property type="protein sequence ID" value="MBS4214066.1"/>
    <property type="molecule type" value="Genomic_DNA"/>
</dbReference>
<feature type="binding site" evidence="3">
    <location>
        <position position="130"/>
    </location>
    <ligand>
        <name>a divalent metal cation</name>
        <dbReference type="ChEBI" id="CHEBI:60240"/>
    </ligand>
</feature>
<evidence type="ECO:0000256" key="3">
    <source>
        <dbReference type="PIRSR" id="PIRSR607837-1"/>
    </source>
</evidence>
<dbReference type="InterPro" id="IPR007837">
    <property type="entry name" value="DinB"/>
</dbReference>